<evidence type="ECO:0000313" key="7">
    <source>
        <dbReference type="EMBL" id="PSL45693.1"/>
    </source>
</evidence>
<evidence type="ECO:0000256" key="1">
    <source>
        <dbReference type="ARBA" id="ARBA00004141"/>
    </source>
</evidence>
<dbReference type="RefSeq" id="WP_106530008.1">
    <property type="nucleotide sequence ID" value="NZ_PYAW01000004.1"/>
</dbReference>
<evidence type="ECO:0000256" key="3">
    <source>
        <dbReference type="ARBA" id="ARBA00022989"/>
    </source>
</evidence>
<dbReference type="AlphaFoldDB" id="A0A2P8HHK1"/>
<sequence>MNIRKNIVEIIALLFVILFLYTGISKVMDYPVFKEQIATSPLLAPVSRWISWMLPLSEFVVTVLLVIPRWRLKGLYAALGLMLIFTGYIIFILNFNEQLPCSCGGVLEILSWKAHLIFNGIFIALALAGIAIGKRLMQAKELPSSYS</sequence>
<feature type="domain" description="Methylamine utilisation protein MauE" evidence="6">
    <location>
        <begin position="5"/>
        <end position="131"/>
    </location>
</feature>
<comment type="caution">
    <text evidence="7">The sequence shown here is derived from an EMBL/GenBank/DDBJ whole genome shotgun (WGS) entry which is preliminary data.</text>
</comment>
<keyword evidence="8" id="KW-1185">Reference proteome</keyword>
<dbReference type="OrthoDB" id="680026at2"/>
<feature type="transmembrane region" description="Helical" evidence="5">
    <location>
        <begin position="115"/>
        <end position="133"/>
    </location>
</feature>
<protein>
    <submittedName>
        <fullName evidence="7">Methylamine utilization protein MauE</fullName>
    </submittedName>
</protein>
<evidence type="ECO:0000256" key="2">
    <source>
        <dbReference type="ARBA" id="ARBA00022692"/>
    </source>
</evidence>
<dbReference type="Pfam" id="PF07291">
    <property type="entry name" value="MauE"/>
    <property type="match status" value="1"/>
</dbReference>
<feature type="transmembrane region" description="Helical" evidence="5">
    <location>
        <begin position="49"/>
        <end position="67"/>
    </location>
</feature>
<keyword evidence="2 5" id="KW-0812">Transmembrane</keyword>
<evidence type="ECO:0000256" key="5">
    <source>
        <dbReference type="SAM" id="Phobius"/>
    </source>
</evidence>
<dbReference type="GO" id="GO:0016020">
    <property type="term" value="C:membrane"/>
    <property type="evidence" value="ECO:0007669"/>
    <property type="project" value="UniProtKB-SubCell"/>
</dbReference>
<keyword evidence="3 5" id="KW-1133">Transmembrane helix</keyword>
<dbReference type="GO" id="GO:0030416">
    <property type="term" value="P:methylamine metabolic process"/>
    <property type="evidence" value="ECO:0007669"/>
    <property type="project" value="InterPro"/>
</dbReference>
<dbReference type="Proteomes" id="UP000240971">
    <property type="component" value="Unassembled WGS sequence"/>
</dbReference>
<dbReference type="EMBL" id="PYAW01000004">
    <property type="protein sequence ID" value="PSL45693.1"/>
    <property type="molecule type" value="Genomic_DNA"/>
</dbReference>
<dbReference type="UniPathway" id="UPA00895"/>
<organism evidence="7 8">
    <name type="scientific">Chitinophaga niastensis</name>
    <dbReference type="NCBI Taxonomy" id="536980"/>
    <lineage>
        <taxon>Bacteria</taxon>
        <taxon>Pseudomonadati</taxon>
        <taxon>Bacteroidota</taxon>
        <taxon>Chitinophagia</taxon>
        <taxon>Chitinophagales</taxon>
        <taxon>Chitinophagaceae</taxon>
        <taxon>Chitinophaga</taxon>
    </lineage>
</organism>
<reference evidence="7 8" key="1">
    <citation type="submission" date="2018-03" db="EMBL/GenBank/DDBJ databases">
        <title>Genomic Encyclopedia of Archaeal and Bacterial Type Strains, Phase II (KMG-II): from individual species to whole genera.</title>
        <authorList>
            <person name="Goeker M."/>
        </authorList>
    </citation>
    <scope>NUCLEOTIDE SEQUENCE [LARGE SCALE GENOMIC DNA]</scope>
    <source>
        <strain evidence="7 8">DSM 24859</strain>
    </source>
</reference>
<evidence type="ECO:0000259" key="6">
    <source>
        <dbReference type="Pfam" id="PF07291"/>
    </source>
</evidence>
<gene>
    <name evidence="7" type="ORF">CLV51_104400</name>
</gene>
<evidence type="ECO:0000313" key="8">
    <source>
        <dbReference type="Proteomes" id="UP000240971"/>
    </source>
</evidence>
<dbReference type="InterPro" id="IPR009908">
    <property type="entry name" value="Methylamine_util_MauE"/>
</dbReference>
<comment type="subcellular location">
    <subcellularLocation>
        <location evidence="1">Membrane</location>
        <topology evidence="1">Multi-pass membrane protein</topology>
    </subcellularLocation>
</comment>
<evidence type="ECO:0000256" key="4">
    <source>
        <dbReference type="ARBA" id="ARBA00023136"/>
    </source>
</evidence>
<name>A0A2P8HHK1_CHINA</name>
<accession>A0A2P8HHK1</accession>
<feature type="transmembrane region" description="Helical" evidence="5">
    <location>
        <begin position="7"/>
        <end position="24"/>
    </location>
</feature>
<feature type="transmembrane region" description="Helical" evidence="5">
    <location>
        <begin position="74"/>
        <end position="95"/>
    </location>
</feature>
<keyword evidence="4 5" id="KW-0472">Membrane</keyword>
<proteinExistence type="predicted"/>